<name>A0A3B3T1U9_9TELE</name>
<dbReference type="InterPro" id="IPR048992">
    <property type="entry name" value="Stereocilin_LRR"/>
</dbReference>
<organism evidence="4 5">
    <name type="scientific">Paramormyrops kingsleyae</name>
    <dbReference type="NCBI Taxonomy" id="1676925"/>
    <lineage>
        <taxon>Eukaryota</taxon>
        <taxon>Metazoa</taxon>
        <taxon>Chordata</taxon>
        <taxon>Craniata</taxon>
        <taxon>Vertebrata</taxon>
        <taxon>Euteleostomi</taxon>
        <taxon>Actinopterygii</taxon>
        <taxon>Neopterygii</taxon>
        <taxon>Teleostei</taxon>
        <taxon>Osteoglossocephala</taxon>
        <taxon>Osteoglossomorpha</taxon>
        <taxon>Osteoglossiformes</taxon>
        <taxon>Mormyridae</taxon>
        <taxon>Paramormyrops</taxon>
    </lineage>
</organism>
<evidence type="ECO:0000259" key="3">
    <source>
        <dbReference type="Pfam" id="PF21058"/>
    </source>
</evidence>
<feature type="domain" description="Stereocilin LRR" evidence="3">
    <location>
        <begin position="742"/>
        <end position="1109"/>
    </location>
</feature>
<dbReference type="GO" id="GO:0009986">
    <property type="term" value="C:cell surface"/>
    <property type="evidence" value="ECO:0007669"/>
    <property type="project" value="TreeGrafter"/>
</dbReference>
<dbReference type="STRING" id="1676925.ENSPKIP00000036458"/>
<evidence type="ECO:0000256" key="2">
    <source>
        <dbReference type="ARBA" id="ARBA00023180"/>
    </source>
</evidence>
<dbReference type="GO" id="GO:0007160">
    <property type="term" value="P:cell-matrix adhesion"/>
    <property type="evidence" value="ECO:0007669"/>
    <property type="project" value="TreeGrafter"/>
</dbReference>
<protein>
    <submittedName>
        <fullName evidence="4">Stereocilin 1</fullName>
    </submittedName>
</protein>
<proteinExistence type="predicted"/>
<evidence type="ECO:0000313" key="4">
    <source>
        <dbReference type="Ensembl" id="ENSPKIP00000036458.1"/>
    </source>
</evidence>
<dbReference type="PANTHER" id="PTHR23412:SF19">
    <property type="entry name" value="STEREOCILIN 1"/>
    <property type="match status" value="1"/>
</dbReference>
<evidence type="ECO:0000256" key="1">
    <source>
        <dbReference type="ARBA" id="ARBA00022729"/>
    </source>
</evidence>
<accession>A0A3B3T1U9</accession>
<dbReference type="PANTHER" id="PTHR23412">
    <property type="entry name" value="STEREOCILIN RELATED"/>
    <property type="match status" value="1"/>
</dbReference>
<dbReference type="InterPro" id="IPR026664">
    <property type="entry name" value="Stereocilin-rel"/>
</dbReference>
<evidence type="ECO:0000313" key="5">
    <source>
        <dbReference type="Proteomes" id="UP000261540"/>
    </source>
</evidence>
<reference evidence="4" key="2">
    <citation type="submission" date="2025-09" db="UniProtKB">
        <authorList>
            <consortium name="Ensembl"/>
        </authorList>
    </citation>
    <scope>IDENTIFICATION</scope>
</reference>
<reference evidence="4" key="1">
    <citation type="submission" date="2025-08" db="UniProtKB">
        <authorList>
            <consortium name="Ensembl"/>
        </authorList>
    </citation>
    <scope>IDENTIFICATION</scope>
</reference>
<dbReference type="Ensembl" id="ENSPKIT00000017405.1">
    <property type="protein sequence ID" value="ENSPKIP00000036458.1"/>
    <property type="gene ID" value="ENSPKIG00000014991.1"/>
</dbReference>
<keyword evidence="1" id="KW-0732">Signal</keyword>
<sequence length="1645" mass="184298">AMTQLVSIQEFFMSSLVYMPKYLSEYLLAGWRVFTDLTFPPLVKYLSGVVVKYVQTPIDYVKIGLQFFIKIPVLNQSGQCYQDLKQLIMGMNHNVSWSFGESLMDIFLTPEPAPCSYMSFGCHGAPSAPSARTLATEIPAPLLDCDQHHISSLNETFCSEFLSLGLQKPTVLFSFCKAMSVLNTTQMDWTWRNGCRLIRSLLSPFLNESGCAGAAPFQPQGVRSPLSLSLLLCDYKNWTSMNRVDPALVTLCSDNDRTEFIRVVCHTVSLMHLLVGDTNNAWVWNFCSNFSDANVINLYCTYETWRLNMVDVSLVSFCWNMDRHRLERLLCDDVDFYMRFFSETQNAWLSLSCENLEPPISMDIAALVAGTCRYSDWRKPALVPGDVLQLCVQHDELGFVQAICSNSTFLTTLLQNKMNSWVGDLCKVALSSVIMGSPTVLGIKDWCNYREWAVKAVDPSVVGFCWQYDQISFHKNVCCIMPIYEKLILVSGNEWLTSVCSDLEMVDVLPQVCRYDDWGTPTIVDMTDLALCAELDSQNFTQRVCANATVLRNLLANLDNTWLLQHCSNHSGGNSPAGAGEDLLGFRPAEQCQYHSWTVALPDAALLALCWDYDQANFVSTICSDALLLSQLSQEPYSVWVATICPTYTNNTHGNSTASSSCLARDFVKRLNWSCSTDFTAACRPGAAQTLGLQLVLRCSVEALQPQLKKLLTGEVSSLVAQATTQLVLLLLALEERQMTSLHVTENIRLSVLQSVVRYLDREMDFNNKRVLLQCFGRVLTSLIQTGRDVTTDDYFHIKEYFRIPPASLRSVLSAVDVMTVRQILLYYSRNQDTLQDYLQSMVSIFFQTHLAGDSSLFPDLVPLLDAARPADILALPALQDKANLQTINTQIGSLSLEQRRAFGKWFSQSLSFLNMTAAGPSLITDIGNLITYLPFSSFQHLSPAQLLDGLDVLLINPLSPLQEQFVAQTILGMFTNLTLGDLTCLARPKDLLVYRNSEAFGVIQENVRRCVSQGLKVPSDMVSGLFLNSTELQEPASLSPERIRQLAVFLPWLGAGFLKQLSPSQLYPVLPELAAVPFTPVQGQLLSLGGLVSGLKVESIWALPSDSLLATLPDVALRHLSDPQANAIATKLWQGSLEVPRWLDQVEPLLSRTPLLCVIPRVTLLLSNQTMAQRRPWNTQQKKCIIEELYQFDFFSELLGELGSQIALELMSTIKKFSVDMMDTLREMVVRDPYPFLRLPSIKQALLVDKMTQRLRMYTGQYSEEEFRSLGIMATFVVDEVFAQLDRSFFVENLEFLRGFCYSRSKRDMVARFLQEPSTFSVMDWKSQTLEQVDRFIFFLPKEVIQLIPSGLVTLERIERLFLNQQQWETGPVGLLCRQASDQTELQRMFERQQFVLQFFLGFLRAGRIPSCENLHAVPPSAWSLDSLLGMSAGAFSSCLELIGQDPFLRHYELTQLLSKTYGPASSFSTSVVSQLGRLALRLTEEELGLLSLTELSSISALGAIGDWSTRQSKAVLWLGSLRLSCSEEQLQVLVALLSHSLAFGPISSWGPEVFIEIGALAGLPDMAMSALVKDQIEGITPLAVSLIPDQKFAVVFDQAQIRMFSYEQAIAVTEAQRSVLTTVQQTALAMVLTPWEDKPVDFR</sequence>
<dbReference type="Proteomes" id="UP000261540">
    <property type="component" value="Unplaced"/>
</dbReference>
<keyword evidence="5" id="KW-1185">Reference proteome</keyword>
<keyword evidence="2" id="KW-0325">Glycoprotein</keyword>
<dbReference type="Pfam" id="PF21058">
    <property type="entry name" value="Stereocilin"/>
    <property type="match status" value="1"/>
</dbReference>
<dbReference type="GeneTree" id="ENSGT00950000182957"/>